<reference evidence="1" key="1">
    <citation type="submission" date="2017-06" db="EMBL/GenBank/DDBJ databases">
        <title>Antibiotic Resistance Genes in Clinically Isolated Mycobacterium abscessus strains.</title>
        <authorList>
            <person name="Carvalho N.F.G."/>
            <person name="Chimara E."/>
            <person name="Leao S.L.P.C."/>
            <person name="Costa S.F."/>
            <person name="Souza M."/>
            <person name="Morais C."/>
            <person name="Amgarten D.E."/>
            <person name="Setubal J.C."/>
        </authorList>
    </citation>
    <scope>NUCLEOTIDE SEQUENCE</scope>
    <source>
        <strain evidence="1">381</strain>
        <plasmid evidence="1">unnamed</plasmid>
    </source>
</reference>
<dbReference type="EMBL" id="CP022232">
    <property type="protein sequence ID" value="QCO28937.1"/>
    <property type="molecule type" value="Genomic_DNA"/>
</dbReference>
<geneLocation type="plasmid" evidence="1">
    <name>unnamed</name>
</geneLocation>
<protein>
    <submittedName>
        <fullName evidence="1">Uncharacterized protein</fullName>
    </submittedName>
</protein>
<gene>
    <name evidence="1" type="ORF">CFE69_23535</name>
</gene>
<accession>A0A4D8RV92</accession>
<proteinExistence type="predicted"/>
<organism evidence="1">
    <name type="scientific">Mycobacteroides abscessus subsp. massiliense</name>
    <dbReference type="NCBI Taxonomy" id="1962118"/>
    <lineage>
        <taxon>Bacteria</taxon>
        <taxon>Bacillati</taxon>
        <taxon>Actinomycetota</taxon>
        <taxon>Actinomycetes</taxon>
        <taxon>Mycobacteriales</taxon>
        <taxon>Mycobacteriaceae</taxon>
        <taxon>Mycobacteroides</taxon>
        <taxon>Mycobacteroides abscessus</taxon>
    </lineage>
</organism>
<evidence type="ECO:0000313" key="1">
    <source>
        <dbReference type="EMBL" id="QCO28937.1"/>
    </source>
</evidence>
<sequence length="78" mass="8634">MADHGGELVFKVGDRVAVRSVLCGPVPRRRTDPRRRPAEGTIEAFETAPVIGVRVRFERPVNGSDNCLASYSELIRVQ</sequence>
<dbReference type="AlphaFoldDB" id="A0A4D8RV92"/>
<keyword evidence="1" id="KW-0614">Plasmid</keyword>
<name>A0A4D8RV92_9MYCO</name>